<dbReference type="EMBL" id="BMOC01000001">
    <property type="protein sequence ID" value="GGI96163.1"/>
    <property type="molecule type" value="Genomic_DNA"/>
</dbReference>
<gene>
    <name evidence="2" type="ORF">GCM10008995_02810</name>
</gene>
<dbReference type="RefSeq" id="WP_188785593.1">
    <property type="nucleotide sequence ID" value="NZ_BMOC01000001.1"/>
</dbReference>
<dbReference type="Proteomes" id="UP000653099">
    <property type="component" value="Unassembled WGS sequence"/>
</dbReference>
<keyword evidence="1" id="KW-1133">Transmembrane helix</keyword>
<evidence type="ECO:0000256" key="1">
    <source>
        <dbReference type="SAM" id="Phobius"/>
    </source>
</evidence>
<reference evidence="2" key="2">
    <citation type="submission" date="2020-09" db="EMBL/GenBank/DDBJ databases">
        <authorList>
            <person name="Sun Q."/>
            <person name="Ohkuma M."/>
        </authorList>
    </citation>
    <scope>NUCLEOTIDE SEQUENCE</scope>
    <source>
        <strain evidence="2">JCM 14359</strain>
    </source>
</reference>
<keyword evidence="1" id="KW-0472">Membrane</keyword>
<reference evidence="2" key="1">
    <citation type="journal article" date="2014" name="Int. J. Syst. Evol. Microbiol.">
        <title>Complete genome sequence of Corynebacterium casei LMG S-19264T (=DSM 44701T), isolated from a smear-ripened cheese.</title>
        <authorList>
            <consortium name="US DOE Joint Genome Institute (JGI-PGF)"/>
            <person name="Walter F."/>
            <person name="Albersmeier A."/>
            <person name="Kalinowski J."/>
            <person name="Ruckert C."/>
        </authorList>
    </citation>
    <scope>NUCLEOTIDE SEQUENCE</scope>
    <source>
        <strain evidence="2">JCM 14359</strain>
    </source>
</reference>
<keyword evidence="1" id="KW-0812">Transmembrane</keyword>
<evidence type="ECO:0000313" key="3">
    <source>
        <dbReference type="Proteomes" id="UP000653099"/>
    </source>
</evidence>
<name>A0A830EP59_9EURY</name>
<dbReference type="AlphaFoldDB" id="A0A830EP59"/>
<feature type="transmembrane region" description="Helical" evidence="1">
    <location>
        <begin position="34"/>
        <end position="52"/>
    </location>
</feature>
<feature type="transmembrane region" description="Helical" evidence="1">
    <location>
        <begin position="9"/>
        <end position="28"/>
    </location>
</feature>
<organism evidence="2 3">
    <name type="scientific">Halobellus salinus</name>
    <dbReference type="NCBI Taxonomy" id="931585"/>
    <lineage>
        <taxon>Archaea</taxon>
        <taxon>Methanobacteriati</taxon>
        <taxon>Methanobacteriota</taxon>
        <taxon>Stenosarchaea group</taxon>
        <taxon>Halobacteria</taxon>
        <taxon>Halobacteriales</taxon>
        <taxon>Haloferacaceae</taxon>
        <taxon>Halobellus</taxon>
    </lineage>
</organism>
<proteinExistence type="predicted"/>
<keyword evidence="3" id="KW-1185">Reference proteome</keyword>
<comment type="caution">
    <text evidence="2">The sequence shown here is derived from an EMBL/GenBank/DDBJ whole genome shotgun (WGS) entry which is preliminary data.</text>
</comment>
<protein>
    <submittedName>
        <fullName evidence="2">Uncharacterized protein</fullName>
    </submittedName>
</protein>
<accession>A0A830EP59</accession>
<sequence length="67" mass="6569">MTSQSRTPLYPGFIVAADIGLAGGLFLIAPVLGVLMGVAAVSVLLAVVLGAGGRGSLALRPATPHEG</sequence>
<evidence type="ECO:0000313" key="2">
    <source>
        <dbReference type="EMBL" id="GGI96163.1"/>
    </source>
</evidence>